<proteinExistence type="predicted"/>
<dbReference type="RefSeq" id="WP_321548997.1">
    <property type="nucleotide sequence ID" value="NZ_JAXIVS010000010.1"/>
</dbReference>
<evidence type="ECO:0000313" key="2">
    <source>
        <dbReference type="EMBL" id="MDY7230277.1"/>
    </source>
</evidence>
<sequence length="453" mass="50135">MRVPCVLVSLCVLLGAFAARAEEPSAPLARSGRFRPRLSLVDVPFNVRHGAPSMRQAADMQELVMGGGSWAIDLLGERIGQNSRSWVRPVVEVPLLLTWALLGATVLPGGDAWFHEEWHRAVLSRHGVSSFNGVYELRLFSEFIYVKHVSDEGLTFIKEQHPQDFVRLSAAGMEAQVASNVRLQRDIFYDRRSPARDVPRLWLNAVSVFQYLRLCVGTRSEDALGDDVREVDIAERDFTGLDCSGWIYDLENDRQPYAERGVHPSGIGVDRYRYADQLSPEGRSYLKRASWLSLLNFASPQLFGVGHLPVPGRPEDRWSFALSHQLTSFGQVVDGHLLASLAGWNVGATYHHYLNGTRAFPGLELRLVRWPVPTQAVSAHLSAEGWLWLQPSDGRFMDTRARLGGGGSLALAVDVLPRLAVYAELDAKSAGWVTGNVYLGSAVQGRLGLEAAL</sequence>
<reference evidence="2 3" key="1">
    <citation type="submission" date="2023-12" db="EMBL/GenBank/DDBJ databases">
        <title>the genome sequence of Hyalangium sp. s54d21.</title>
        <authorList>
            <person name="Zhang X."/>
        </authorList>
    </citation>
    <scope>NUCLEOTIDE SEQUENCE [LARGE SCALE GENOMIC DNA]</scope>
    <source>
        <strain evidence="3">s54d21</strain>
    </source>
</reference>
<accession>A0ABU5HBT3</accession>
<name>A0ABU5HBT3_9BACT</name>
<organism evidence="2 3">
    <name type="scientific">Hyalangium rubrum</name>
    <dbReference type="NCBI Taxonomy" id="3103134"/>
    <lineage>
        <taxon>Bacteria</taxon>
        <taxon>Pseudomonadati</taxon>
        <taxon>Myxococcota</taxon>
        <taxon>Myxococcia</taxon>
        <taxon>Myxococcales</taxon>
        <taxon>Cystobacterineae</taxon>
        <taxon>Archangiaceae</taxon>
        <taxon>Hyalangium</taxon>
    </lineage>
</organism>
<feature type="signal peptide" evidence="1">
    <location>
        <begin position="1"/>
        <end position="21"/>
    </location>
</feature>
<gene>
    <name evidence="2" type="ORF">SYV04_28025</name>
</gene>
<dbReference type="EMBL" id="JAXIVS010000010">
    <property type="protein sequence ID" value="MDY7230277.1"/>
    <property type="molecule type" value="Genomic_DNA"/>
</dbReference>
<comment type="caution">
    <text evidence="2">The sequence shown here is derived from an EMBL/GenBank/DDBJ whole genome shotgun (WGS) entry which is preliminary data.</text>
</comment>
<evidence type="ECO:0000313" key="3">
    <source>
        <dbReference type="Proteomes" id="UP001291309"/>
    </source>
</evidence>
<protein>
    <submittedName>
        <fullName evidence="2">Uncharacterized protein</fullName>
    </submittedName>
</protein>
<feature type="chain" id="PRO_5046315754" evidence="1">
    <location>
        <begin position="22"/>
        <end position="453"/>
    </location>
</feature>
<evidence type="ECO:0000256" key="1">
    <source>
        <dbReference type="SAM" id="SignalP"/>
    </source>
</evidence>
<keyword evidence="1" id="KW-0732">Signal</keyword>
<keyword evidence="3" id="KW-1185">Reference proteome</keyword>
<dbReference type="Proteomes" id="UP001291309">
    <property type="component" value="Unassembled WGS sequence"/>
</dbReference>